<evidence type="ECO:0000313" key="2">
    <source>
        <dbReference type="EMBL" id="SUZ75105.1"/>
    </source>
</evidence>
<dbReference type="InterPro" id="IPR036866">
    <property type="entry name" value="RibonucZ/Hydroxyglut_hydro"/>
</dbReference>
<dbReference type="CDD" id="cd07726">
    <property type="entry name" value="ST1585-like_MBL-fold"/>
    <property type="match status" value="1"/>
</dbReference>
<reference evidence="2" key="1">
    <citation type="submission" date="2018-05" db="EMBL/GenBank/DDBJ databases">
        <authorList>
            <person name="Lanie J.A."/>
            <person name="Ng W.-L."/>
            <person name="Kazmierczak K.M."/>
            <person name="Andrzejewski T.M."/>
            <person name="Davidsen T.M."/>
            <person name="Wayne K.J."/>
            <person name="Tettelin H."/>
            <person name="Glass J.I."/>
            <person name="Rusch D."/>
            <person name="Podicherti R."/>
            <person name="Tsui H.-C.T."/>
            <person name="Winkler M.E."/>
        </authorList>
    </citation>
    <scope>NUCLEOTIDE SEQUENCE</scope>
</reference>
<protein>
    <recommendedName>
        <fullName evidence="1">Metallo-beta-lactamase domain-containing protein</fullName>
    </recommendedName>
</protein>
<feature type="domain" description="Metallo-beta-lactamase" evidence="1">
    <location>
        <begin position="21"/>
        <end position="220"/>
    </location>
</feature>
<dbReference type="InterPro" id="IPR001279">
    <property type="entry name" value="Metallo-B-lactamas"/>
</dbReference>
<dbReference type="InterPro" id="IPR050855">
    <property type="entry name" value="NDM-1-like"/>
</dbReference>
<dbReference type="InterPro" id="IPR037482">
    <property type="entry name" value="ST1585_MBL-fold"/>
</dbReference>
<dbReference type="EMBL" id="UINC01001233">
    <property type="protein sequence ID" value="SUZ75105.1"/>
    <property type="molecule type" value="Genomic_DNA"/>
</dbReference>
<accession>A0A381Q6Y6</accession>
<dbReference type="Gene3D" id="3.60.15.10">
    <property type="entry name" value="Ribonuclease Z/Hydroxyacylglutathione hydrolase-like"/>
    <property type="match status" value="1"/>
</dbReference>
<dbReference type="PANTHER" id="PTHR42951:SF22">
    <property type="entry name" value="METALLO BETA-LACTAMASE SUPERFAMILY LIPOPROTEIN"/>
    <property type="match status" value="1"/>
</dbReference>
<sequence>MQTIARGITCLDLMFLGKPRIIATGVLQGPGGVALVDPGPSTCLKTLRAVLGDHGITLADVRTILLTHIHLDHAGATGTLVQENSAIQVYVHERGAPHMADPAKLLHSATRLYGDDMDRLWGEFLPVPEANLRVLVGGERVAGADRDLEVAYTPGHASHHVSFLDRSSGVAFVGDVAGIRTGSELFALPPTPPPDIDIAVWKASAQLIDQWQAETLFITHFGAHGEPATHLASLVEHLDSMAEMAHTIIQQEGNPDERMVLFTKEARRYLQRYMPETAASMYDQAAPLEQCWLGLERYWKKQGVGA</sequence>
<gene>
    <name evidence="2" type="ORF">METZ01_LOCUS27959</name>
</gene>
<dbReference type="SUPFAM" id="SSF56281">
    <property type="entry name" value="Metallo-hydrolase/oxidoreductase"/>
    <property type="match status" value="1"/>
</dbReference>
<name>A0A381Q6Y6_9ZZZZ</name>
<organism evidence="2">
    <name type="scientific">marine metagenome</name>
    <dbReference type="NCBI Taxonomy" id="408172"/>
    <lineage>
        <taxon>unclassified sequences</taxon>
        <taxon>metagenomes</taxon>
        <taxon>ecological metagenomes</taxon>
    </lineage>
</organism>
<evidence type="ECO:0000259" key="1">
    <source>
        <dbReference type="SMART" id="SM00849"/>
    </source>
</evidence>
<dbReference type="AlphaFoldDB" id="A0A381Q6Y6"/>
<dbReference type="SMART" id="SM00849">
    <property type="entry name" value="Lactamase_B"/>
    <property type="match status" value="1"/>
</dbReference>
<proteinExistence type="predicted"/>
<dbReference type="Pfam" id="PF00753">
    <property type="entry name" value="Lactamase_B"/>
    <property type="match status" value="1"/>
</dbReference>
<dbReference type="PANTHER" id="PTHR42951">
    <property type="entry name" value="METALLO-BETA-LACTAMASE DOMAIN-CONTAINING"/>
    <property type="match status" value="1"/>
</dbReference>